<name>A0AC60Q3H0_IXOPE</name>
<keyword evidence="2" id="KW-1185">Reference proteome</keyword>
<reference evidence="1 2" key="1">
    <citation type="journal article" date="2020" name="Cell">
        <title>Large-Scale Comparative Analyses of Tick Genomes Elucidate Their Genetic Diversity and Vector Capacities.</title>
        <authorList>
            <consortium name="Tick Genome and Microbiome Consortium (TIGMIC)"/>
            <person name="Jia N."/>
            <person name="Wang J."/>
            <person name="Shi W."/>
            <person name="Du L."/>
            <person name="Sun Y."/>
            <person name="Zhan W."/>
            <person name="Jiang J.F."/>
            <person name="Wang Q."/>
            <person name="Zhang B."/>
            <person name="Ji P."/>
            <person name="Bell-Sakyi L."/>
            <person name="Cui X.M."/>
            <person name="Yuan T.T."/>
            <person name="Jiang B.G."/>
            <person name="Yang W.F."/>
            <person name="Lam T.T."/>
            <person name="Chang Q.C."/>
            <person name="Ding S.J."/>
            <person name="Wang X.J."/>
            <person name="Zhu J.G."/>
            <person name="Ruan X.D."/>
            <person name="Zhao L."/>
            <person name="Wei J.T."/>
            <person name="Ye R.Z."/>
            <person name="Que T.C."/>
            <person name="Du C.H."/>
            <person name="Zhou Y.H."/>
            <person name="Cheng J.X."/>
            <person name="Dai P.F."/>
            <person name="Guo W.B."/>
            <person name="Han X.H."/>
            <person name="Huang E.J."/>
            <person name="Li L.F."/>
            <person name="Wei W."/>
            <person name="Gao Y.C."/>
            <person name="Liu J.Z."/>
            <person name="Shao H.Z."/>
            <person name="Wang X."/>
            <person name="Wang C.C."/>
            <person name="Yang T.C."/>
            <person name="Huo Q.B."/>
            <person name="Li W."/>
            <person name="Chen H.Y."/>
            <person name="Chen S.E."/>
            <person name="Zhou L.G."/>
            <person name="Ni X.B."/>
            <person name="Tian J.H."/>
            <person name="Sheng Y."/>
            <person name="Liu T."/>
            <person name="Pan Y.S."/>
            <person name="Xia L.Y."/>
            <person name="Li J."/>
            <person name="Zhao F."/>
            <person name="Cao W.C."/>
        </authorList>
    </citation>
    <scope>NUCLEOTIDE SEQUENCE [LARGE SCALE GENOMIC DNA]</scope>
    <source>
        <strain evidence="1">Iper-2018</strain>
    </source>
</reference>
<sequence>MAERRQLRRRGSLLEDVQAPAFNLVICLVVAVILIALLVAVLSKKYVSQADQKPSRPDLRGNHAGIQILKGRGMPLQDANDCRSPLCDWNTGYIFSKVEENNRPCDDFYAHVCSKAWFGKGNVSSRPFREFSAAQLMLDVESFFKNFLHLKGNTDSPGDNFLSQAIWTYGKCKTGLNTTVNVSSSMEWIFENLGIRGWPLDSYGGDLASLVGTGDRLMRLHPLFRVTVRKIAGSRTALSVLISPPITYYRRFMMKSLGSNEESYLDLVDKTLHLWTSAKRTGAAKAIVDLEKSLERFTLAFNEELMMPPRSKVVRLGDLFLTSSWDWETYFRVLTKGNNTIVTNDTEVALGDLIFLQNIGGVLSDTWTTVIANYIGYKAVVELSSALGQGADYLQPLTHDYHITDLRELQVACMVLLEKLYHYGIGIAARLTLGKEFATTDRTHFNSQLGTLFQVTKTLLVHMVASHRSWIDPLDSGVASRKLNTMDFVFGAQYNLLEYELYRKTSTLFIDETESLPGTIFRIFTFASAAYWDSLANDSGAYDNLYDSTVFQPCHEYHELNNLLFVPQAVVSFINHVTNKIHPFLYPVVAIHVMRGALRALTRAGSFTDDQSVSRAWWSSATTNAYVNISACLQSQYETPETTQSSVSSMEENFLDNAALYPLFGMYVTDLTKLNTSRKLISIGRKQIGFDKMFFYNFAAAHCESGDSDKLSKWKFLGEHPPRFRVNVPLRNLKLFAKVFGCPPNSYMNPAKKCAVWKRFQFKSEGR</sequence>
<proteinExistence type="predicted"/>
<dbReference type="Proteomes" id="UP000805193">
    <property type="component" value="Unassembled WGS sequence"/>
</dbReference>
<protein>
    <submittedName>
        <fullName evidence="1">Uncharacterized protein</fullName>
    </submittedName>
</protein>
<evidence type="ECO:0000313" key="2">
    <source>
        <dbReference type="Proteomes" id="UP000805193"/>
    </source>
</evidence>
<gene>
    <name evidence="1" type="ORF">HPB47_024959</name>
</gene>
<dbReference type="EMBL" id="JABSTQ010009567">
    <property type="protein sequence ID" value="KAG0428027.1"/>
    <property type="molecule type" value="Genomic_DNA"/>
</dbReference>
<evidence type="ECO:0000313" key="1">
    <source>
        <dbReference type="EMBL" id="KAG0428027.1"/>
    </source>
</evidence>
<accession>A0AC60Q3H0</accession>
<comment type="caution">
    <text evidence="1">The sequence shown here is derived from an EMBL/GenBank/DDBJ whole genome shotgun (WGS) entry which is preliminary data.</text>
</comment>
<organism evidence="1 2">
    <name type="scientific">Ixodes persulcatus</name>
    <name type="common">Taiga tick</name>
    <dbReference type="NCBI Taxonomy" id="34615"/>
    <lineage>
        <taxon>Eukaryota</taxon>
        <taxon>Metazoa</taxon>
        <taxon>Ecdysozoa</taxon>
        <taxon>Arthropoda</taxon>
        <taxon>Chelicerata</taxon>
        <taxon>Arachnida</taxon>
        <taxon>Acari</taxon>
        <taxon>Parasitiformes</taxon>
        <taxon>Ixodida</taxon>
        <taxon>Ixodoidea</taxon>
        <taxon>Ixodidae</taxon>
        <taxon>Ixodinae</taxon>
        <taxon>Ixodes</taxon>
    </lineage>
</organism>